<evidence type="ECO:0000313" key="3">
    <source>
        <dbReference type="Proteomes" id="UP000306416"/>
    </source>
</evidence>
<keyword evidence="3" id="KW-1185">Reference proteome</keyword>
<name>A0A4S1CAB6_9BACT</name>
<accession>A0A4S1CAB6</accession>
<comment type="caution">
    <text evidence="2">The sequence shown here is derived from an EMBL/GenBank/DDBJ whole genome shotgun (WGS) entry which is preliminary data.</text>
</comment>
<sequence>MVVGNDQEAGAEVHPIELVLARLLRLGSLIAAALLTVGIALMTMGMTVLAPKLITAGLLVLLGTPVMRVVAASIIFTKERDWHFAFFSIVVLCAMAAGIYFGKGD</sequence>
<reference evidence="2 3" key="1">
    <citation type="submission" date="2019-04" db="EMBL/GenBank/DDBJ databases">
        <title>Geobacter oryzae sp. nov., ferric-reducing bacteria isolated from paddy soil.</title>
        <authorList>
            <person name="Xu Z."/>
            <person name="Masuda Y."/>
            <person name="Itoh H."/>
            <person name="Senoo K."/>
        </authorList>
    </citation>
    <scope>NUCLEOTIDE SEQUENCE [LARGE SCALE GENOMIC DNA]</scope>
    <source>
        <strain evidence="2 3">Red111</strain>
    </source>
</reference>
<dbReference type="AlphaFoldDB" id="A0A4S1CAB6"/>
<dbReference type="Pfam" id="PF07843">
    <property type="entry name" value="DUF1634"/>
    <property type="match status" value="1"/>
</dbReference>
<dbReference type="InterPro" id="IPR012861">
    <property type="entry name" value="DUF1634"/>
</dbReference>
<feature type="transmembrane region" description="Helical" evidence="1">
    <location>
        <begin position="23"/>
        <end position="41"/>
    </location>
</feature>
<proteinExistence type="predicted"/>
<protein>
    <submittedName>
        <fullName evidence="2">DUF1634 domain-containing protein</fullName>
    </submittedName>
</protein>
<keyword evidence="1" id="KW-1133">Transmembrane helix</keyword>
<dbReference type="Proteomes" id="UP000306416">
    <property type="component" value="Unassembled WGS sequence"/>
</dbReference>
<evidence type="ECO:0000313" key="2">
    <source>
        <dbReference type="EMBL" id="TGU70244.1"/>
    </source>
</evidence>
<feature type="transmembrane region" description="Helical" evidence="1">
    <location>
        <begin position="82"/>
        <end position="102"/>
    </location>
</feature>
<evidence type="ECO:0000256" key="1">
    <source>
        <dbReference type="SAM" id="Phobius"/>
    </source>
</evidence>
<dbReference type="EMBL" id="SRSC01000005">
    <property type="protein sequence ID" value="TGU70244.1"/>
    <property type="molecule type" value="Genomic_DNA"/>
</dbReference>
<keyword evidence="1" id="KW-0812">Transmembrane</keyword>
<feature type="transmembrane region" description="Helical" evidence="1">
    <location>
        <begin position="53"/>
        <end position="76"/>
    </location>
</feature>
<gene>
    <name evidence="2" type="ORF">E4633_18775</name>
</gene>
<organism evidence="2 3">
    <name type="scientific">Geomonas terrae</name>
    <dbReference type="NCBI Taxonomy" id="2562681"/>
    <lineage>
        <taxon>Bacteria</taxon>
        <taxon>Pseudomonadati</taxon>
        <taxon>Thermodesulfobacteriota</taxon>
        <taxon>Desulfuromonadia</taxon>
        <taxon>Geobacterales</taxon>
        <taxon>Geobacteraceae</taxon>
        <taxon>Geomonas</taxon>
    </lineage>
</organism>
<keyword evidence="1" id="KW-0472">Membrane</keyword>